<dbReference type="HAMAP" id="MF_01605">
    <property type="entry name" value="6P_gluconolactonase"/>
    <property type="match status" value="1"/>
</dbReference>
<dbReference type="Pfam" id="PF10282">
    <property type="entry name" value="Lactonase"/>
    <property type="match status" value="1"/>
</dbReference>
<dbReference type="InterPro" id="IPR011045">
    <property type="entry name" value="N2O_reductase_N"/>
</dbReference>
<gene>
    <name evidence="5 6" type="primary">pgl</name>
    <name evidence="6" type="ORF">ERS008460_02505</name>
</gene>
<keyword evidence="4 5" id="KW-0119">Carbohydrate metabolism</keyword>
<dbReference type="RefSeq" id="WP_050126131.1">
    <property type="nucleotide sequence ID" value="NZ_CABHQD010000146.1"/>
</dbReference>
<evidence type="ECO:0000256" key="4">
    <source>
        <dbReference type="ARBA" id="ARBA00023277"/>
    </source>
</evidence>
<evidence type="ECO:0000256" key="1">
    <source>
        <dbReference type="ARBA" id="ARBA00005564"/>
    </source>
</evidence>
<comment type="catalytic activity">
    <reaction evidence="5">
        <text>6-phospho-D-glucono-1,5-lactone + H2O = 6-phospho-D-gluconate + H(+)</text>
        <dbReference type="Rhea" id="RHEA:12556"/>
        <dbReference type="ChEBI" id="CHEBI:15377"/>
        <dbReference type="ChEBI" id="CHEBI:15378"/>
        <dbReference type="ChEBI" id="CHEBI:57955"/>
        <dbReference type="ChEBI" id="CHEBI:58759"/>
        <dbReference type="EC" id="3.1.1.31"/>
    </reaction>
</comment>
<comment type="similarity">
    <text evidence="1 5">Belongs to the cycloisomerase 2 family.</text>
</comment>
<dbReference type="PANTHER" id="PTHR30344:SF1">
    <property type="entry name" value="6-PHOSPHOGLUCONOLACTONASE"/>
    <property type="match status" value="1"/>
</dbReference>
<proteinExistence type="inferred from homology"/>
<sequence>MKQVVYVASPDSQQIHVWQLDSAGALTLLQTVDVPGQVQPMVINPNQRHLYVGVRPDFGIVSYNIADDGTLTAAGMAPLPGSPTHIGTDLQGRFLFSASYSFNCVSISPIDEHGVVQAPIQQLDDLPAPHSANIDPTNQILLIPCLKEDKVRLFDFSAEGKLTPHAQADIQVAAGAGPRHMAFHPNHHVAYCVNELNSSVDVYQISNNGQEYQLIQTLDAMPADFTGTRWAADIHITPNGRHLYISDRTASLLGIFSLSEDGRKISLVGHHLTEAQPRGFNIDHSGNFLIASGQKSDHIEVYRIDQNSGELTTLNRYPVGKGPMWVSIGTPHASLI</sequence>
<protein>
    <recommendedName>
        <fullName evidence="5">6-phosphogluconolactonase</fullName>
        <shortName evidence="5">6-P-gluconolactonase</shortName>
        <ecNumber evidence="5">3.1.1.31</ecNumber>
    </recommendedName>
</protein>
<dbReference type="GO" id="GO:0006006">
    <property type="term" value="P:glucose metabolic process"/>
    <property type="evidence" value="ECO:0007669"/>
    <property type="project" value="UniProtKB-KW"/>
</dbReference>
<dbReference type="SUPFAM" id="SSF50974">
    <property type="entry name" value="Nitrous oxide reductase, N-terminal domain"/>
    <property type="match status" value="1"/>
</dbReference>
<evidence type="ECO:0000313" key="7">
    <source>
        <dbReference type="Proteomes" id="UP000040088"/>
    </source>
</evidence>
<dbReference type="InterPro" id="IPR022528">
    <property type="entry name" value="6PGL_YbhE-like"/>
</dbReference>
<dbReference type="GO" id="GO:0005829">
    <property type="term" value="C:cytosol"/>
    <property type="evidence" value="ECO:0007669"/>
    <property type="project" value="TreeGrafter"/>
</dbReference>
<dbReference type="PANTHER" id="PTHR30344">
    <property type="entry name" value="6-PHOSPHOGLUCONOLACTONASE-RELATED"/>
    <property type="match status" value="1"/>
</dbReference>
<dbReference type="GO" id="GO:0009051">
    <property type="term" value="P:pentose-phosphate shunt, oxidative branch"/>
    <property type="evidence" value="ECO:0007669"/>
    <property type="project" value="UniProtKB-UniRule"/>
</dbReference>
<dbReference type="InterPro" id="IPR019405">
    <property type="entry name" value="Lactonase_7-beta_prop"/>
</dbReference>
<comment type="pathway">
    <text evidence="5">Carbohydrate degradation; pentose phosphate pathway; D-ribulose 5-phosphate from D-glucose 6-phosphate (oxidative stage): step 2/3.</text>
</comment>
<keyword evidence="3 5" id="KW-0378">Hydrolase</keyword>
<dbReference type="GO" id="GO:0017057">
    <property type="term" value="F:6-phosphogluconolactonase activity"/>
    <property type="evidence" value="ECO:0007669"/>
    <property type="project" value="UniProtKB-UniRule"/>
</dbReference>
<dbReference type="EC" id="3.1.1.31" evidence="5"/>
<dbReference type="STRING" id="28152.CH54_1109"/>
<evidence type="ECO:0000256" key="5">
    <source>
        <dbReference type="HAMAP-Rule" id="MF_01605"/>
    </source>
</evidence>
<organism evidence="6 7">
    <name type="scientific">Yersinia aleksiciae</name>
    <dbReference type="NCBI Taxonomy" id="263819"/>
    <lineage>
        <taxon>Bacteria</taxon>
        <taxon>Pseudomonadati</taxon>
        <taxon>Pseudomonadota</taxon>
        <taxon>Gammaproteobacteria</taxon>
        <taxon>Enterobacterales</taxon>
        <taxon>Yersiniaceae</taxon>
        <taxon>Yersinia</taxon>
    </lineage>
</organism>
<dbReference type="EMBL" id="CQEM01000011">
    <property type="protein sequence ID" value="CNL31591.1"/>
    <property type="molecule type" value="Genomic_DNA"/>
</dbReference>
<evidence type="ECO:0000256" key="2">
    <source>
        <dbReference type="ARBA" id="ARBA00022526"/>
    </source>
</evidence>
<evidence type="ECO:0000313" key="6">
    <source>
        <dbReference type="EMBL" id="CNL31591.1"/>
    </source>
</evidence>
<dbReference type="UniPathway" id="UPA00115">
    <property type="reaction ID" value="UER00409"/>
</dbReference>
<dbReference type="Proteomes" id="UP000040088">
    <property type="component" value="Unassembled WGS sequence"/>
</dbReference>
<dbReference type="AlphaFoldDB" id="A0A0T9UBV8"/>
<dbReference type="NCBIfam" id="NF008258">
    <property type="entry name" value="PRK11028.1"/>
    <property type="match status" value="1"/>
</dbReference>
<dbReference type="InterPro" id="IPR015943">
    <property type="entry name" value="WD40/YVTN_repeat-like_dom_sf"/>
</dbReference>
<keyword evidence="2 5" id="KW-0313">Glucose metabolism</keyword>
<name>A0A0T9UBV8_YERAE</name>
<reference evidence="7" key="1">
    <citation type="submission" date="2015-03" db="EMBL/GenBank/DDBJ databases">
        <authorList>
            <consortium name="Pathogen Informatics"/>
        </authorList>
    </citation>
    <scope>NUCLEOTIDE SEQUENCE [LARGE SCALE GENOMIC DNA]</scope>
    <source>
        <strain evidence="7">IP27925</strain>
    </source>
</reference>
<comment type="function">
    <text evidence="5">Catalyzes the hydrolysis of 6-phosphogluconolactone to 6-phosphogluconate.</text>
</comment>
<evidence type="ECO:0000256" key="3">
    <source>
        <dbReference type="ARBA" id="ARBA00022801"/>
    </source>
</evidence>
<dbReference type="InterPro" id="IPR050282">
    <property type="entry name" value="Cycloisomerase_2"/>
</dbReference>
<accession>A0A0T9UBV8</accession>
<dbReference type="Gene3D" id="2.130.10.10">
    <property type="entry name" value="YVTN repeat-like/Quinoprotein amine dehydrogenase"/>
    <property type="match status" value="1"/>
</dbReference>